<evidence type="ECO:0000313" key="2">
    <source>
        <dbReference type="Proteomes" id="UP001198983"/>
    </source>
</evidence>
<gene>
    <name evidence="1" type="ORF">JW646_19855</name>
</gene>
<proteinExistence type="predicted"/>
<organism evidence="1 2">
    <name type="scientific">Terrisporobacter hibernicus</name>
    <dbReference type="NCBI Taxonomy" id="2813371"/>
    <lineage>
        <taxon>Bacteria</taxon>
        <taxon>Bacillati</taxon>
        <taxon>Bacillota</taxon>
        <taxon>Clostridia</taxon>
        <taxon>Peptostreptococcales</taxon>
        <taxon>Peptostreptococcaceae</taxon>
        <taxon>Terrisporobacter</taxon>
    </lineage>
</organism>
<dbReference type="Proteomes" id="UP001198983">
    <property type="component" value="Chromosome"/>
</dbReference>
<keyword evidence="2" id="KW-1185">Reference proteome</keyword>
<evidence type="ECO:0000313" key="1">
    <source>
        <dbReference type="EMBL" id="UEL47844.1"/>
    </source>
</evidence>
<dbReference type="EMBL" id="CP081135">
    <property type="protein sequence ID" value="UEL47844.1"/>
    <property type="molecule type" value="Genomic_DNA"/>
</dbReference>
<name>A0AAX2ZEV7_9FIRM</name>
<dbReference type="KEGG" id="tem:JW646_19855"/>
<accession>A0AAX2ZEV7</accession>
<dbReference type="AlphaFoldDB" id="A0AAX2ZEV7"/>
<reference evidence="1 2" key="1">
    <citation type="journal article" date="2023" name="Int. J. Syst. Evol. Microbiol.">
        <title>Terrisporobacter hibernicus sp. nov., isolated from bovine faeces in Northern Ireland.</title>
        <authorList>
            <person name="Mitchell M."/>
            <person name="Nguyen S.V."/>
            <person name="Connor M."/>
            <person name="Fairley D.J."/>
            <person name="Donoghue O."/>
            <person name="Marshall H."/>
            <person name="Koolman L."/>
            <person name="McMullan G."/>
            <person name="Schaffer K.E."/>
            <person name="McGrath J.W."/>
            <person name="Fanning S."/>
        </authorList>
    </citation>
    <scope>NUCLEOTIDE SEQUENCE [LARGE SCALE GENOMIC DNA]</scope>
    <source>
        <strain evidence="1 2">MCA3</strain>
    </source>
</reference>
<dbReference type="RefSeq" id="WP_187359278.1">
    <property type="nucleotide sequence ID" value="NZ_CP081135.1"/>
</dbReference>
<protein>
    <submittedName>
        <fullName evidence="1">Uncharacterized protein</fullName>
    </submittedName>
</protein>
<sequence>MEDTTISVEEMIEFIYSKCAGNISKNEIEMILDLQEEFLASKGLIEIEEDEIY</sequence>